<feature type="chain" id="PRO_5040842619" description="RxLR effector protein" evidence="5">
    <location>
        <begin position="21"/>
        <end position="246"/>
    </location>
</feature>
<evidence type="ECO:0000313" key="8">
    <source>
        <dbReference type="Proteomes" id="UP001165083"/>
    </source>
</evidence>
<name>A0A9W7DAI3_9STRA</name>
<evidence type="ECO:0000256" key="4">
    <source>
        <dbReference type="ARBA" id="ARBA00022729"/>
    </source>
</evidence>
<organism evidence="7 8">
    <name type="scientific">Phytophthora lilii</name>
    <dbReference type="NCBI Taxonomy" id="2077276"/>
    <lineage>
        <taxon>Eukaryota</taxon>
        <taxon>Sar</taxon>
        <taxon>Stramenopiles</taxon>
        <taxon>Oomycota</taxon>
        <taxon>Peronosporomycetes</taxon>
        <taxon>Peronosporales</taxon>
        <taxon>Peronosporaceae</taxon>
        <taxon>Phytophthora</taxon>
    </lineage>
</organism>
<sequence>MRLVLIFLVSTATFLVSCDAVSKPMQVHFSIVASQHELQAENGAVKRSLRGTVTKTKEGEDDDSSDWKREERVNSALLTGLTKLTTPKANQAVLRQRLQKAAEVKYAFRKEEALKRAEDLLKLEKTQKLKAAEDKIVKEMKRADSLKANTPFMGIHLVSEKDILFALKRAEAMAKIAKADDDILTAVKKIKSGESKFLRWKEEELPPQLVGKNLIESGISKDSAEWKTFPLYTASYMRLHFGLNPK</sequence>
<keyword evidence="3 5" id="KW-0964">Secreted</keyword>
<reference evidence="7" key="1">
    <citation type="submission" date="2023-04" db="EMBL/GenBank/DDBJ databases">
        <title>Phytophthora lilii NBRC 32176.</title>
        <authorList>
            <person name="Ichikawa N."/>
            <person name="Sato H."/>
            <person name="Tonouchi N."/>
        </authorList>
    </citation>
    <scope>NUCLEOTIDE SEQUENCE</scope>
    <source>
        <strain evidence="7">NBRC 32176</strain>
    </source>
</reference>
<proteinExistence type="inferred from homology"/>
<feature type="region of interest" description="Disordered" evidence="6">
    <location>
        <begin position="49"/>
        <end position="68"/>
    </location>
</feature>
<comment type="function">
    <text evidence="5">Effector that suppresses plant defense responses during pathogen infection.</text>
</comment>
<comment type="caution">
    <text evidence="7">The sequence shown here is derived from an EMBL/GenBank/DDBJ whole genome shotgun (WGS) entry which is preliminary data.</text>
</comment>
<dbReference type="Proteomes" id="UP001165083">
    <property type="component" value="Unassembled WGS sequence"/>
</dbReference>
<comment type="subcellular location">
    <subcellularLocation>
        <location evidence="1 5">Secreted</location>
    </subcellularLocation>
</comment>
<keyword evidence="4 5" id="KW-0732">Signal</keyword>
<evidence type="ECO:0000256" key="5">
    <source>
        <dbReference type="RuleBase" id="RU367124"/>
    </source>
</evidence>
<comment type="domain">
    <text evidence="5">The RxLR-dEER motif acts to carry the protein into the host cell cytoplasm through binding to cell surface phosphatidylinositol-3-phosphate.</text>
</comment>
<dbReference type="AlphaFoldDB" id="A0A9W7DAI3"/>
<gene>
    <name evidence="7" type="ORF">Plil01_001838500</name>
</gene>
<evidence type="ECO:0000256" key="3">
    <source>
        <dbReference type="ARBA" id="ARBA00022525"/>
    </source>
</evidence>
<keyword evidence="8" id="KW-1185">Reference proteome</keyword>
<accession>A0A9W7DAI3</accession>
<feature type="signal peptide" evidence="5">
    <location>
        <begin position="1"/>
        <end position="20"/>
    </location>
</feature>
<comment type="similarity">
    <text evidence="2 5">Belongs to the RxLR effector family.</text>
</comment>
<dbReference type="Pfam" id="PF16810">
    <property type="entry name" value="RXLR"/>
    <property type="match status" value="1"/>
</dbReference>
<dbReference type="EMBL" id="BSXW01012503">
    <property type="protein sequence ID" value="GMF65780.1"/>
    <property type="molecule type" value="Genomic_DNA"/>
</dbReference>
<dbReference type="PROSITE" id="PS51257">
    <property type="entry name" value="PROKAR_LIPOPROTEIN"/>
    <property type="match status" value="1"/>
</dbReference>
<evidence type="ECO:0000256" key="2">
    <source>
        <dbReference type="ARBA" id="ARBA00010400"/>
    </source>
</evidence>
<evidence type="ECO:0000256" key="1">
    <source>
        <dbReference type="ARBA" id="ARBA00004613"/>
    </source>
</evidence>
<protein>
    <recommendedName>
        <fullName evidence="5">RxLR effector protein</fullName>
    </recommendedName>
</protein>
<evidence type="ECO:0000313" key="7">
    <source>
        <dbReference type="EMBL" id="GMF65780.1"/>
    </source>
</evidence>
<dbReference type="InterPro" id="IPR031825">
    <property type="entry name" value="RXLR"/>
</dbReference>
<evidence type="ECO:0000256" key="6">
    <source>
        <dbReference type="SAM" id="MobiDB-lite"/>
    </source>
</evidence>